<dbReference type="InterPro" id="IPR036955">
    <property type="entry name" value="AP2/ERF_dom_sf"/>
</dbReference>
<dbReference type="CDD" id="cd00018">
    <property type="entry name" value="AP2"/>
    <property type="match status" value="1"/>
</dbReference>
<dbReference type="SUPFAM" id="SSF54171">
    <property type="entry name" value="DNA-binding domain"/>
    <property type="match status" value="1"/>
</dbReference>
<evidence type="ECO:0000256" key="4">
    <source>
        <dbReference type="ARBA" id="ARBA00023163"/>
    </source>
</evidence>
<evidence type="ECO:0000256" key="5">
    <source>
        <dbReference type="ARBA" id="ARBA00023242"/>
    </source>
</evidence>
<evidence type="ECO:0000256" key="6">
    <source>
        <dbReference type="SAM" id="MobiDB-lite"/>
    </source>
</evidence>
<evidence type="ECO:0000259" key="7">
    <source>
        <dbReference type="PROSITE" id="PS51032"/>
    </source>
</evidence>
<protein>
    <recommendedName>
        <fullName evidence="7">AP2/ERF domain-containing protein</fullName>
    </recommendedName>
</protein>
<comment type="subcellular location">
    <subcellularLocation>
        <location evidence="1">Nucleus</location>
    </subcellularLocation>
</comment>
<evidence type="ECO:0000256" key="2">
    <source>
        <dbReference type="ARBA" id="ARBA00023015"/>
    </source>
</evidence>
<dbReference type="GO" id="GO:0003677">
    <property type="term" value="F:DNA binding"/>
    <property type="evidence" value="ECO:0007669"/>
    <property type="project" value="UniProtKB-KW"/>
</dbReference>
<accession>A0A835FV57</accession>
<dbReference type="FunFam" id="3.30.730.10:FF:000001">
    <property type="entry name" value="Ethylene-responsive transcription factor 2"/>
    <property type="match status" value="1"/>
</dbReference>
<feature type="domain" description="AP2/ERF" evidence="7">
    <location>
        <begin position="356"/>
        <end position="413"/>
    </location>
</feature>
<keyword evidence="5" id="KW-0539">Nucleus</keyword>
<dbReference type="GO" id="GO:0003700">
    <property type="term" value="F:DNA-binding transcription factor activity"/>
    <property type="evidence" value="ECO:0007669"/>
    <property type="project" value="InterPro"/>
</dbReference>
<dbReference type="Proteomes" id="UP000636709">
    <property type="component" value="Unassembled WGS sequence"/>
</dbReference>
<reference evidence="8" key="1">
    <citation type="submission" date="2020-07" db="EMBL/GenBank/DDBJ databases">
        <title>Genome sequence and genetic diversity analysis of an under-domesticated orphan crop, white fonio (Digitaria exilis).</title>
        <authorList>
            <person name="Bennetzen J.L."/>
            <person name="Chen S."/>
            <person name="Ma X."/>
            <person name="Wang X."/>
            <person name="Yssel A.E.J."/>
            <person name="Chaluvadi S.R."/>
            <person name="Johnson M."/>
            <person name="Gangashetty P."/>
            <person name="Hamidou F."/>
            <person name="Sanogo M.D."/>
            <person name="Zwaenepoel A."/>
            <person name="Wallace J."/>
            <person name="Van De Peer Y."/>
            <person name="Van Deynze A."/>
        </authorList>
    </citation>
    <scope>NUCLEOTIDE SEQUENCE</scope>
    <source>
        <tissue evidence="8">Leaves</tissue>
    </source>
</reference>
<proteinExistence type="predicted"/>
<evidence type="ECO:0000256" key="1">
    <source>
        <dbReference type="ARBA" id="ARBA00004123"/>
    </source>
</evidence>
<dbReference type="GO" id="GO:0005634">
    <property type="term" value="C:nucleus"/>
    <property type="evidence" value="ECO:0007669"/>
    <property type="project" value="UniProtKB-SubCell"/>
</dbReference>
<sequence>MGPLKSPSYLHASMHLTWPSASSTPRISYVPSHAKHHKAVRHERRTYVDLVVQAMHACMLAPQAPPLAATCARTEYRRNQSARGDERMNCVGSIGSGCAWSGGSEGVAARQTLALARGRGACAWRRRVQLAACCCARTTENGGKFAYVPGRPGARVCKPINFRAGACMNLHTPRPFSVARTLPNGVYADPTDMLSLSLSLRHPRVEKYRTIDAWRQMADGRRSLPGGWPAEEDDGGDAAAAAAVVLSGEYQALEMSTMVSALAHVVAGHDNDGYPQPYAGGRGDPTAAMAAGGYGHGHAAQQWGSYSSAAAPTPGDFFAAGEEQVGHHQRPAAAAMEEHSSPTATAAQQATAGGRRYRGVRQRPWGKWAAEIRDPHRATRMWLGTFETAEAAARAYDAAALRFRGSRAKLNFPEDARLPSSTTAVVAAPATAAPSSTAAASSYPASSAAEYVQYQMLLGASSGGGHGGGFPHHQYYGSGGGDMRTSSGSYSFPAASSVTVASVPPSSADPVYYGEAAAQCVELSGDYGFLVWFQLLSTVNSSSVVRALAILFSFAIRPSRALSPSRALVLVPLSRVAVDTVPPGFVPHLAVASCYGDLVLDFESAAEFGGSVSHVSEYKSGEARGKRVLIHPALLACTNDKPAGLGARSPPLLAISLISADELEDERFFGAGKHSRKNQVDDQALARACPSTHAAVAAGISVVRLLGVLLCGGAQR</sequence>
<evidence type="ECO:0000256" key="3">
    <source>
        <dbReference type="ARBA" id="ARBA00023125"/>
    </source>
</evidence>
<keyword evidence="3" id="KW-0238">DNA-binding</keyword>
<dbReference type="OrthoDB" id="1925932at2759"/>
<feature type="compositionally biased region" description="Low complexity" evidence="6">
    <location>
        <begin position="343"/>
        <end position="352"/>
    </location>
</feature>
<dbReference type="Pfam" id="PF00847">
    <property type="entry name" value="AP2"/>
    <property type="match status" value="1"/>
</dbReference>
<dbReference type="PANTHER" id="PTHR31190:SF473">
    <property type="entry name" value="OS05G0437100 PROTEIN"/>
    <property type="match status" value="1"/>
</dbReference>
<keyword evidence="9" id="KW-1185">Reference proteome</keyword>
<dbReference type="InterPro" id="IPR044808">
    <property type="entry name" value="ERF_plant"/>
</dbReference>
<dbReference type="GO" id="GO:0009873">
    <property type="term" value="P:ethylene-activated signaling pathway"/>
    <property type="evidence" value="ECO:0007669"/>
    <property type="project" value="InterPro"/>
</dbReference>
<gene>
    <name evidence="8" type="ORF">HU200_002660</name>
</gene>
<dbReference type="AlphaFoldDB" id="A0A835FV57"/>
<comment type="caution">
    <text evidence="8">The sequence shown here is derived from an EMBL/GenBank/DDBJ whole genome shotgun (WGS) entry which is preliminary data.</text>
</comment>
<dbReference type="InterPro" id="IPR016177">
    <property type="entry name" value="DNA-bd_dom_sf"/>
</dbReference>
<dbReference type="PANTHER" id="PTHR31190">
    <property type="entry name" value="DNA-BINDING DOMAIN"/>
    <property type="match status" value="1"/>
</dbReference>
<keyword evidence="2" id="KW-0805">Transcription regulation</keyword>
<dbReference type="EMBL" id="JACEFO010000183">
    <property type="protein sequence ID" value="KAF8779392.1"/>
    <property type="molecule type" value="Genomic_DNA"/>
</dbReference>
<dbReference type="SMART" id="SM00380">
    <property type="entry name" value="AP2"/>
    <property type="match status" value="1"/>
</dbReference>
<organism evidence="8 9">
    <name type="scientific">Digitaria exilis</name>
    <dbReference type="NCBI Taxonomy" id="1010633"/>
    <lineage>
        <taxon>Eukaryota</taxon>
        <taxon>Viridiplantae</taxon>
        <taxon>Streptophyta</taxon>
        <taxon>Embryophyta</taxon>
        <taxon>Tracheophyta</taxon>
        <taxon>Spermatophyta</taxon>
        <taxon>Magnoliopsida</taxon>
        <taxon>Liliopsida</taxon>
        <taxon>Poales</taxon>
        <taxon>Poaceae</taxon>
        <taxon>PACMAD clade</taxon>
        <taxon>Panicoideae</taxon>
        <taxon>Panicodae</taxon>
        <taxon>Paniceae</taxon>
        <taxon>Anthephorinae</taxon>
        <taxon>Digitaria</taxon>
    </lineage>
</organism>
<dbReference type="PRINTS" id="PR00367">
    <property type="entry name" value="ETHRSPELEMNT"/>
</dbReference>
<dbReference type="InterPro" id="IPR001471">
    <property type="entry name" value="AP2/ERF_dom"/>
</dbReference>
<evidence type="ECO:0000313" key="9">
    <source>
        <dbReference type="Proteomes" id="UP000636709"/>
    </source>
</evidence>
<name>A0A835FV57_9POAL</name>
<feature type="region of interest" description="Disordered" evidence="6">
    <location>
        <begin position="336"/>
        <end position="359"/>
    </location>
</feature>
<keyword evidence="4" id="KW-0804">Transcription</keyword>
<dbReference type="Gene3D" id="3.30.730.10">
    <property type="entry name" value="AP2/ERF domain"/>
    <property type="match status" value="1"/>
</dbReference>
<evidence type="ECO:0000313" key="8">
    <source>
        <dbReference type="EMBL" id="KAF8779392.1"/>
    </source>
</evidence>
<dbReference type="PROSITE" id="PS51032">
    <property type="entry name" value="AP2_ERF"/>
    <property type="match status" value="1"/>
</dbReference>